<dbReference type="eggNOG" id="COG1364">
    <property type="taxonomic scope" value="Bacteria"/>
</dbReference>
<dbReference type="KEGG" id="baus:BAnh1_03250"/>
<evidence type="ECO:0000313" key="13">
    <source>
        <dbReference type="Proteomes" id="UP000011729"/>
    </source>
</evidence>
<dbReference type="STRING" id="1094489.BAnh1_03250"/>
<feature type="site" description="Involved in the stabilization of negative charge on the oxyanion by the formation of the oxyanion hole" evidence="11">
    <location>
        <position position="126"/>
    </location>
</feature>
<dbReference type="HOGENOM" id="CLU_027172_1_0_5"/>
<dbReference type="NCBIfam" id="TIGR00120">
    <property type="entry name" value="ArgJ"/>
    <property type="match status" value="1"/>
</dbReference>
<dbReference type="EC" id="2.3.1.35" evidence="11"/>
<feature type="chain" id="PRO_5023231650" description="Arginine biosynthesis bifunctional protein ArgJ alpha chain" evidence="11">
    <location>
        <begin position="1"/>
        <end position="199"/>
    </location>
</feature>
<evidence type="ECO:0000256" key="4">
    <source>
        <dbReference type="ARBA" id="ARBA00022490"/>
    </source>
</evidence>
<dbReference type="AlphaFoldDB" id="M1NS82"/>
<dbReference type="PANTHER" id="PTHR23100:SF0">
    <property type="entry name" value="ARGININE BIOSYNTHESIS BIFUNCTIONAL PROTEIN ARGJ, MITOCHONDRIAL"/>
    <property type="match status" value="1"/>
</dbReference>
<keyword evidence="5 11" id="KW-0055">Arginine biosynthesis</keyword>
<dbReference type="GO" id="GO:0006526">
    <property type="term" value="P:L-arginine biosynthetic process"/>
    <property type="evidence" value="ECO:0007669"/>
    <property type="project" value="UniProtKB-UniRule"/>
</dbReference>
<feature type="chain" id="PRO_5023231649" description="Arginine biosynthesis bifunctional protein ArgJ beta chain" evidence="11">
    <location>
        <begin position="200"/>
        <end position="417"/>
    </location>
</feature>
<comment type="catalytic activity">
    <reaction evidence="11">
        <text>N(2)-acetyl-L-ornithine + L-glutamate = N-acetyl-L-glutamate + L-ornithine</text>
        <dbReference type="Rhea" id="RHEA:15349"/>
        <dbReference type="ChEBI" id="CHEBI:29985"/>
        <dbReference type="ChEBI" id="CHEBI:44337"/>
        <dbReference type="ChEBI" id="CHEBI:46911"/>
        <dbReference type="ChEBI" id="CHEBI:57805"/>
        <dbReference type="EC" id="2.3.1.35"/>
    </reaction>
</comment>
<keyword evidence="4 11" id="KW-0963">Cytoplasm</keyword>
<organism evidence="12 13">
    <name type="scientific">Bartonella australis (strain Aust/NH1)</name>
    <dbReference type="NCBI Taxonomy" id="1094489"/>
    <lineage>
        <taxon>Bacteria</taxon>
        <taxon>Pseudomonadati</taxon>
        <taxon>Pseudomonadota</taxon>
        <taxon>Alphaproteobacteria</taxon>
        <taxon>Hyphomicrobiales</taxon>
        <taxon>Bartonellaceae</taxon>
        <taxon>Bartonella</taxon>
    </lineage>
</organism>
<evidence type="ECO:0000256" key="6">
    <source>
        <dbReference type="ARBA" id="ARBA00022605"/>
    </source>
</evidence>
<dbReference type="Pfam" id="PF01960">
    <property type="entry name" value="ArgJ"/>
    <property type="match status" value="1"/>
</dbReference>
<evidence type="ECO:0000256" key="10">
    <source>
        <dbReference type="ARBA" id="ARBA00023315"/>
    </source>
</evidence>
<evidence type="ECO:0000256" key="11">
    <source>
        <dbReference type="HAMAP-Rule" id="MF_01106"/>
    </source>
</evidence>
<dbReference type="EC" id="2.3.1.1" evidence="11"/>
<evidence type="ECO:0000313" key="12">
    <source>
        <dbReference type="EMBL" id="AGF74208.1"/>
    </source>
</evidence>
<evidence type="ECO:0000256" key="2">
    <source>
        <dbReference type="ARBA" id="ARBA00006774"/>
    </source>
</evidence>
<accession>M1NS82</accession>
<proteinExistence type="inferred from homology"/>
<evidence type="ECO:0000256" key="5">
    <source>
        <dbReference type="ARBA" id="ARBA00022571"/>
    </source>
</evidence>
<gene>
    <name evidence="11 12" type="primary">argJ</name>
    <name evidence="12" type="ordered locus">BAnh1_03250</name>
</gene>
<evidence type="ECO:0000256" key="1">
    <source>
        <dbReference type="ARBA" id="ARBA00004496"/>
    </source>
</evidence>
<feature type="site" description="Involved in the stabilization of negative charge on the oxyanion by the formation of the oxyanion hole" evidence="11">
    <location>
        <position position="127"/>
    </location>
</feature>
<dbReference type="UniPathway" id="UPA00068">
    <property type="reaction ID" value="UER00106"/>
</dbReference>
<keyword evidence="8 11" id="KW-0068">Autocatalytic cleavage</keyword>
<comment type="pathway">
    <text evidence="11">Amino-acid biosynthesis; L-arginine biosynthesis; L-ornithine and N-acetyl-L-glutamate from L-glutamate and N(2)-acetyl-L-ornithine (cyclic): step 1/1.</text>
</comment>
<name>M1NS82_BARAA</name>
<dbReference type="InterPro" id="IPR042195">
    <property type="entry name" value="ArgJ_beta_C"/>
</dbReference>
<comment type="catalytic activity">
    <reaction evidence="11">
        <text>L-glutamate + acetyl-CoA = N-acetyl-L-glutamate + CoA + H(+)</text>
        <dbReference type="Rhea" id="RHEA:24292"/>
        <dbReference type="ChEBI" id="CHEBI:15378"/>
        <dbReference type="ChEBI" id="CHEBI:29985"/>
        <dbReference type="ChEBI" id="CHEBI:44337"/>
        <dbReference type="ChEBI" id="CHEBI:57287"/>
        <dbReference type="ChEBI" id="CHEBI:57288"/>
        <dbReference type="EC" id="2.3.1.1"/>
    </reaction>
</comment>
<evidence type="ECO:0000256" key="8">
    <source>
        <dbReference type="ARBA" id="ARBA00022813"/>
    </source>
</evidence>
<keyword evidence="10 11" id="KW-0012">Acyltransferase</keyword>
<dbReference type="GO" id="GO:0005737">
    <property type="term" value="C:cytoplasm"/>
    <property type="evidence" value="ECO:0007669"/>
    <property type="project" value="UniProtKB-SubCell"/>
</dbReference>
<dbReference type="FunFam" id="3.60.70.12:FF:000001">
    <property type="entry name" value="Arginine biosynthesis bifunctional protein ArgJ, chloroplastic"/>
    <property type="match status" value="1"/>
</dbReference>
<evidence type="ECO:0000256" key="9">
    <source>
        <dbReference type="ARBA" id="ARBA00023268"/>
    </source>
</evidence>
<feature type="active site" description="Nucleophile" evidence="11">
    <location>
        <position position="200"/>
    </location>
</feature>
<keyword evidence="7 11" id="KW-0808">Transferase</keyword>
<evidence type="ECO:0000256" key="7">
    <source>
        <dbReference type="ARBA" id="ARBA00022679"/>
    </source>
</evidence>
<feature type="binding site" evidence="11">
    <location>
        <position position="412"/>
    </location>
    <ligand>
        <name>substrate</name>
    </ligand>
</feature>
<dbReference type="SUPFAM" id="SSF56266">
    <property type="entry name" value="DmpA/ArgJ-like"/>
    <property type="match status" value="1"/>
</dbReference>
<dbReference type="PANTHER" id="PTHR23100">
    <property type="entry name" value="ARGININE BIOSYNTHESIS BIFUNCTIONAL PROTEIN ARGJ"/>
    <property type="match status" value="1"/>
</dbReference>
<keyword evidence="13" id="KW-1185">Reference proteome</keyword>
<feature type="binding site" evidence="11">
    <location>
        <position position="163"/>
    </location>
    <ligand>
        <name>substrate</name>
    </ligand>
</feature>
<comment type="function">
    <text evidence="11">Catalyzes two activities which are involved in the cyclic version of arginine biosynthesis: the synthesis of N-acetylglutamate from glutamate and acetyl-CoA as the acetyl donor, and of ornithine by transacetylation between N(2)-acetylornithine and glutamate.</text>
</comment>
<comment type="pathway">
    <text evidence="11">Amino-acid biosynthesis; L-arginine biosynthesis; N(2)-acetyl-L-ornithine from L-glutamate: step 1/4.</text>
</comment>
<comment type="subcellular location">
    <subcellularLocation>
        <location evidence="1 11">Cytoplasm</location>
    </subcellularLocation>
</comment>
<keyword evidence="9 11" id="KW-0511">Multifunctional enzyme</keyword>
<dbReference type="HAMAP" id="MF_01106">
    <property type="entry name" value="ArgJ"/>
    <property type="match status" value="1"/>
</dbReference>
<feature type="binding site" evidence="11">
    <location>
        <position position="200"/>
    </location>
    <ligand>
        <name>substrate</name>
    </ligand>
</feature>
<dbReference type="EMBL" id="CP003123">
    <property type="protein sequence ID" value="AGF74208.1"/>
    <property type="molecule type" value="Genomic_DNA"/>
</dbReference>
<dbReference type="Gene3D" id="3.10.20.340">
    <property type="entry name" value="ArgJ beta chain, C-terminal domain"/>
    <property type="match status" value="1"/>
</dbReference>
<dbReference type="InterPro" id="IPR016117">
    <property type="entry name" value="ArgJ-like_dom_sf"/>
</dbReference>
<sequence>MKERVIAVRISPLYPKMRQELPPLSGVRMATAEAGIKYKNRADLLFIVFDEPASVAGVFTRSKCSSTSVDHCRESLSHGIAKGVVVNAGNANAFTGRKGERTTKAIVHAAADILGAKENEIFIASTGVIGEPMDESRILSLLPDMAVRAKEGDWLEAARAIMTTDTFPKVATRRFNCCGEVVIINGIAKGAGMIAPDMATMLSFVVSDAAIASDILQSMLSEAVHGSFNAITVDSDTSTSDTLMMFATGKAKGSLPRLTNKSDPRYSVFSEQLGSLLRDLALQVVCDGEGARHLIEVNVTGATTDDAAKTIAMSIANSPLVKTAIAGEDANWGRVVMAVGKAGVEADRDLLTIWFGEYRLAINGERDPDYNEEEVGAYMKEKNIMIRVDIGLGGGKARVWSCDLTKEYVAINGDYRS</sequence>
<feature type="binding site" evidence="11">
    <location>
        <position position="417"/>
    </location>
    <ligand>
        <name>substrate</name>
    </ligand>
</feature>
<dbReference type="InterPro" id="IPR002813">
    <property type="entry name" value="Arg_biosynth_ArgJ"/>
</dbReference>
<dbReference type="GO" id="GO:0006592">
    <property type="term" value="P:ornithine biosynthetic process"/>
    <property type="evidence" value="ECO:0007669"/>
    <property type="project" value="TreeGrafter"/>
</dbReference>
<dbReference type="Gene3D" id="3.60.70.12">
    <property type="entry name" value="L-amino peptidase D-ALA esterase/amidase"/>
    <property type="match status" value="1"/>
</dbReference>
<dbReference type="FunFam" id="3.10.20.340:FF:000003">
    <property type="entry name" value="Arginine biosynthesis bifunctional protein ArgJ"/>
    <property type="match status" value="1"/>
</dbReference>
<dbReference type="GO" id="GO:0004042">
    <property type="term" value="F:L-glutamate N-acetyltransferase activity"/>
    <property type="evidence" value="ECO:0007669"/>
    <property type="project" value="UniProtKB-UniRule"/>
</dbReference>
<feature type="site" description="Cleavage; by autolysis" evidence="11">
    <location>
        <begin position="199"/>
        <end position="200"/>
    </location>
</feature>
<comment type="similarity">
    <text evidence="2 11">Belongs to the ArgJ family.</text>
</comment>
<evidence type="ECO:0000256" key="3">
    <source>
        <dbReference type="ARBA" id="ARBA00011475"/>
    </source>
</evidence>
<feature type="binding site" evidence="11">
    <location>
        <position position="189"/>
    </location>
    <ligand>
        <name>substrate</name>
    </ligand>
</feature>
<dbReference type="Proteomes" id="UP000011729">
    <property type="component" value="Chromosome"/>
</dbReference>
<reference evidence="12 13" key="1">
    <citation type="journal article" date="2013" name="PLoS Genet.">
        <title>A gene transfer agent and a dynamic repertoire of secretion systems hold the keys to the explosive radiation of the emerging pathogen Bartonella.</title>
        <authorList>
            <person name="Guy L."/>
            <person name="Nystedt B."/>
            <person name="Toft C."/>
            <person name="Zaremba-Niedzwiedzka K."/>
            <person name="Berglund E.C."/>
            <person name="Granberg F."/>
            <person name="Naslund K."/>
            <person name="Eriksson A.S."/>
            <person name="Andersson S.G."/>
        </authorList>
    </citation>
    <scope>NUCLEOTIDE SEQUENCE [LARGE SCALE GENOMIC DNA]</scope>
    <source>
        <strain evidence="12 13">Aust/NH1</strain>
    </source>
</reference>
<dbReference type="NCBIfam" id="NF003802">
    <property type="entry name" value="PRK05388.1"/>
    <property type="match status" value="1"/>
</dbReference>
<keyword evidence="6 11" id="KW-0028">Amino-acid biosynthesis</keyword>
<dbReference type="GO" id="GO:0004358">
    <property type="term" value="F:L-glutamate N-acetyltransferase activity, acting on acetyl-L-ornithine as donor"/>
    <property type="evidence" value="ECO:0007669"/>
    <property type="project" value="UniProtKB-UniRule"/>
</dbReference>
<dbReference type="PATRIC" id="fig|1094489.3.peg.406"/>
<feature type="binding site" evidence="11">
    <location>
        <position position="289"/>
    </location>
    <ligand>
        <name>substrate</name>
    </ligand>
</feature>
<dbReference type="CDD" id="cd02152">
    <property type="entry name" value="OAT"/>
    <property type="match status" value="1"/>
</dbReference>
<comment type="subunit">
    <text evidence="3 11">Heterotetramer of two alpha and two beta chains.</text>
</comment>
<protein>
    <recommendedName>
        <fullName evidence="11">Arginine biosynthesis bifunctional protein ArgJ</fullName>
    </recommendedName>
    <domain>
        <recommendedName>
            <fullName evidence="11">Glutamate N-acetyltransferase</fullName>
            <ecNumber evidence="11">2.3.1.35</ecNumber>
        </recommendedName>
        <alternativeName>
            <fullName evidence="11">Ornithine acetyltransferase</fullName>
            <shortName evidence="11">OATase</shortName>
        </alternativeName>
        <alternativeName>
            <fullName evidence="11">Ornithine transacetylase</fullName>
        </alternativeName>
    </domain>
    <domain>
        <recommendedName>
            <fullName evidence="11">Amino-acid acetyltransferase</fullName>
            <ecNumber evidence="11">2.3.1.1</ecNumber>
        </recommendedName>
        <alternativeName>
            <fullName evidence="11">N-acetylglutamate synthase</fullName>
            <shortName evidence="11">AGSase</shortName>
        </alternativeName>
    </domain>
    <component>
        <recommendedName>
            <fullName evidence="11">Arginine biosynthesis bifunctional protein ArgJ alpha chain</fullName>
        </recommendedName>
    </component>
    <component>
        <recommendedName>
            <fullName evidence="11">Arginine biosynthesis bifunctional protein ArgJ beta chain</fullName>
        </recommendedName>
    </component>
</protein>